<dbReference type="RefSeq" id="WP_163239543.1">
    <property type="nucleotide sequence ID" value="NZ_CP082780.1"/>
</dbReference>
<keyword evidence="4" id="KW-1185">Reference proteome</keyword>
<dbReference type="SUPFAM" id="SSF51695">
    <property type="entry name" value="PLC-like phosphodiesterases"/>
    <property type="match status" value="1"/>
</dbReference>
<dbReference type="Proteomes" id="UP000570010">
    <property type="component" value="Unassembled WGS sequence"/>
</dbReference>
<organism evidence="3 4">
    <name type="scientific">Bacillus aquiflavi</name>
    <dbReference type="NCBI Taxonomy" id="2672567"/>
    <lineage>
        <taxon>Bacteria</taxon>
        <taxon>Bacillati</taxon>
        <taxon>Bacillota</taxon>
        <taxon>Bacilli</taxon>
        <taxon>Bacillales</taxon>
        <taxon>Bacillaceae</taxon>
        <taxon>Bacillus</taxon>
    </lineage>
</organism>
<proteinExistence type="predicted"/>
<dbReference type="InterPro" id="IPR030395">
    <property type="entry name" value="GP_PDE_dom"/>
</dbReference>
<dbReference type="PROSITE" id="PS51704">
    <property type="entry name" value="GP_PDE"/>
    <property type="match status" value="1"/>
</dbReference>
<dbReference type="GO" id="GO:0006629">
    <property type="term" value="P:lipid metabolic process"/>
    <property type="evidence" value="ECO:0007669"/>
    <property type="project" value="InterPro"/>
</dbReference>
<dbReference type="PANTHER" id="PTHR46211:SF1">
    <property type="entry name" value="GLYCEROPHOSPHODIESTER PHOSPHODIESTERASE, CYTOPLASMIC"/>
    <property type="match status" value="1"/>
</dbReference>
<feature type="domain" description="GP-PDE" evidence="1">
    <location>
        <begin position="2"/>
        <end position="237"/>
    </location>
</feature>
<dbReference type="PANTHER" id="PTHR46211">
    <property type="entry name" value="GLYCEROPHOSPHORYL DIESTER PHOSPHODIESTERASE"/>
    <property type="match status" value="1"/>
</dbReference>
<dbReference type="CDD" id="cd08563">
    <property type="entry name" value="GDPD_TtGDE_like"/>
    <property type="match status" value="1"/>
</dbReference>
<name>A0A6B3VWH7_9BACI</name>
<dbReference type="EMBL" id="JAAIWN010000002">
    <property type="protein sequence ID" value="NEY80133.1"/>
    <property type="molecule type" value="Genomic_DNA"/>
</dbReference>
<gene>
    <name evidence="3" type="ORF">G4D64_01055</name>
    <name evidence="2" type="ORF">H1Z61_01055</name>
</gene>
<dbReference type="EMBL" id="JACEIO010000002">
    <property type="protein sequence ID" value="MBA4535757.1"/>
    <property type="molecule type" value="Genomic_DNA"/>
</dbReference>
<accession>A0A6B3VWH7</accession>
<dbReference type="Pfam" id="PF03009">
    <property type="entry name" value="GDPD"/>
    <property type="match status" value="1"/>
</dbReference>
<dbReference type="InterPro" id="IPR017946">
    <property type="entry name" value="PLC-like_Pdiesterase_TIM-brl"/>
</dbReference>
<protein>
    <submittedName>
        <fullName evidence="3">Glycerophosphodiester phosphodiesterase</fullName>
    </submittedName>
</protein>
<dbReference type="AlphaFoldDB" id="A0A6B3VWH7"/>
<dbReference type="GO" id="GO:0008081">
    <property type="term" value="F:phosphoric diester hydrolase activity"/>
    <property type="evidence" value="ECO:0007669"/>
    <property type="project" value="InterPro"/>
</dbReference>
<comment type="caution">
    <text evidence="3">The sequence shown here is derived from an EMBL/GenBank/DDBJ whole genome shotgun (WGS) entry which is preliminary data.</text>
</comment>
<dbReference type="Proteomes" id="UP000472971">
    <property type="component" value="Unassembled WGS sequence"/>
</dbReference>
<reference evidence="2 5" key="2">
    <citation type="submission" date="2020-07" db="EMBL/GenBank/DDBJ databases">
        <authorList>
            <person name="Feng H."/>
        </authorList>
    </citation>
    <scope>NUCLEOTIDE SEQUENCE [LARGE SCALE GENOMIC DNA]</scope>
    <source>
        <strain evidence="2">S-12</strain>
        <strain evidence="5">s-12</strain>
    </source>
</reference>
<evidence type="ECO:0000313" key="4">
    <source>
        <dbReference type="Proteomes" id="UP000472971"/>
    </source>
</evidence>
<evidence type="ECO:0000313" key="5">
    <source>
        <dbReference type="Proteomes" id="UP000570010"/>
    </source>
</evidence>
<sequence length="239" mass="27576">MTLIFAHRGYSGAYPENTMLAFMQAEKFCADGIELDVQLTKDGEVVVIHDETIDRTTNGKGFVKDYTLAELQKFDASYTYKKFGKRNPIPTLEEVLQWLQSNHLYCNIELKSGTSYEELVEKVIYLVRSYRMSERIIVSSFNHYSIVHSYRLAPEVEIAPLYREGLYMPWIYAGAIHAKAIHPNFKVAPDFIIKSSLKHGIKVRPYTVNNEKEMKRLFSLGCSAIITDELKKAVQYRKQ</sequence>
<evidence type="ECO:0000313" key="3">
    <source>
        <dbReference type="EMBL" id="NEY80133.1"/>
    </source>
</evidence>
<reference evidence="3 4" key="1">
    <citation type="submission" date="2020-02" db="EMBL/GenBank/DDBJ databases">
        <title>Bacillus aquiflavi sp. nov., isolated from yellow water of strong flavor Chinese baijiu in Yibin region of China.</title>
        <authorList>
            <person name="Xie J."/>
        </authorList>
    </citation>
    <scope>NUCLEOTIDE SEQUENCE [LARGE SCALE GENOMIC DNA]</scope>
    <source>
        <strain evidence="3 4">3H-10</strain>
    </source>
</reference>
<evidence type="ECO:0000313" key="2">
    <source>
        <dbReference type="EMBL" id="MBA4535757.1"/>
    </source>
</evidence>
<evidence type="ECO:0000259" key="1">
    <source>
        <dbReference type="PROSITE" id="PS51704"/>
    </source>
</evidence>
<dbReference type="Gene3D" id="3.20.20.190">
    <property type="entry name" value="Phosphatidylinositol (PI) phosphodiesterase"/>
    <property type="match status" value="1"/>
</dbReference>